<accession>A0A382U8R7</accession>
<dbReference type="Pfam" id="PF16884">
    <property type="entry name" value="ADH_N_2"/>
    <property type="match status" value="1"/>
</dbReference>
<keyword evidence="1" id="KW-0560">Oxidoreductase</keyword>
<dbReference type="CDD" id="cd05288">
    <property type="entry name" value="PGDH"/>
    <property type="match status" value="1"/>
</dbReference>
<organism evidence="3">
    <name type="scientific">marine metagenome</name>
    <dbReference type="NCBI Taxonomy" id="408172"/>
    <lineage>
        <taxon>unclassified sequences</taxon>
        <taxon>metagenomes</taxon>
        <taxon>ecological metagenomes</taxon>
    </lineage>
</organism>
<dbReference type="InterPro" id="IPR041694">
    <property type="entry name" value="ADH_N_2"/>
</dbReference>
<evidence type="ECO:0000259" key="2">
    <source>
        <dbReference type="Pfam" id="PF16884"/>
    </source>
</evidence>
<evidence type="ECO:0000313" key="3">
    <source>
        <dbReference type="EMBL" id="SVD30265.1"/>
    </source>
</evidence>
<dbReference type="SUPFAM" id="SSF51735">
    <property type="entry name" value="NAD(P)-binding Rossmann-fold domains"/>
    <property type="match status" value="1"/>
</dbReference>
<dbReference type="PANTHER" id="PTHR43205">
    <property type="entry name" value="PROSTAGLANDIN REDUCTASE"/>
    <property type="match status" value="1"/>
</dbReference>
<dbReference type="AlphaFoldDB" id="A0A382U8R7"/>
<dbReference type="GO" id="GO:0016628">
    <property type="term" value="F:oxidoreductase activity, acting on the CH-CH group of donors, NAD or NADP as acceptor"/>
    <property type="evidence" value="ECO:0007669"/>
    <property type="project" value="InterPro"/>
</dbReference>
<evidence type="ECO:0000256" key="1">
    <source>
        <dbReference type="ARBA" id="ARBA00023002"/>
    </source>
</evidence>
<reference evidence="3" key="1">
    <citation type="submission" date="2018-05" db="EMBL/GenBank/DDBJ databases">
        <authorList>
            <person name="Lanie J.A."/>
            <person name="Ng W.-L."/>
            <person name="Kazmierczak K.M."/>
            <person name="Andrzejewski T.M."/>
            <person name="Davidsen T.M."/>
            <person name="Wayne K.J."/>
            <person name="Tettelin H."/>
            <person name="Glass J.I."/>
            <person name="Rusch D."/>
            <person name="Podicherti R."/>
            <person name="Tsui H.-C.T."/>
            <person name="Winkler M.E."/>
        </authorList>
    </citation>
    <scope>NUCLEOTIDE SEQUENCE</scope>
</reference>
<dbReference type="PANTHER" id="PTHR43205:SF42">
    <property type="entry name" value="ALCOHOL DEHYDROGENASE, ZINC-CONTAINING (AFU_ORTHOLOGUE AFUA_7G04530)"/>
    <property type="match status" value="1"/>
</dbReference>
<dbReference type="InterPro" id="IPR011032">
    <property type="entry name" value="GroES-like_sf"/>
</dbReference>
<name>A0A382U8R7_9ZZZZ</name>
<gene>
    <name evidence="3" type="ORF">METZ01_LOCUS383119</name>
</gene>
<feature type="non-terminal residue" evidence="3">
    <location>
        <position position="184"/>
    </location>
</feature>
<sequence length="184" mass="19832">MTSNLNYQWKLARRPIGDIRDEDLSWHTTSVVKPNHREVLVRTIYLSLDPTNRIWMSDMDQYMPPVELGGVMRGGAMGEVLETKHPGYKVGDIVTGLFGWQTYSTVNGDNIRMSIPNGKGVPLPAWMSVLGLTGVTAYFGLVDICRPTKGETLVVTGAAGAVGSIAGQIGKILGMRVVGIAGSA</sequence>
<dbReference type="Gene3D" id="3.90.180.10">
    <property type="entry name" value="Medium-chain alcohol dehydrogenases, catalytic domain"/>
    <property type="match status" value="1"/>
</dbReference>
<dbReference type="EMBL" id="UINC01142121">
    <property type="protein sequence ID" value="SVD30265.1"/>
    <property type="molecule type" value="Genomic_DNA"/>
</dbReference>
<dbReference type="InterPro" id="IPR045010">
    <property type="entry name" value="MDR_fam"/>
</dbReference>
<feature type="domain" description="Oxidoreductase N-terminal" evidence="2">
    <location>
        <begin position="8"/>
        <end position="111"/>
    </location>
</feature>
<protein>
    <recommendedName>
        <fullName evidence="2">Oxidoreductase N-terminal domain-containing protein</fullName>
    </recommendedName>
</protein>
<proteinExistence type="predicted"/>
<dbReference type="SUPFAM" id="SSF50129">
    <property type="entry name" value="GroES-like"/>
    <property type="match status" value="1"/>
</dbReference>
<dbReference type="InterPro" id="IPR036291">
    <property type="entry name" value="NAD(P)-bd_dom_sf"/>
</dbReference>
<dbReference type="Gene3D" id="3.40.50.720">
    <property type="entry name" value="NAD(P)-binding Rossmann-like Domain"/>
    <property type="match status" value="1"/>
</dbReference>